<keyword evidence="5 12" id="KW-0067">ATP-binding</keyword>
<evidence type="ECO:0000256" key="3">
    <source>
        <dbReference type="ARBA" id="ARBA00022741"/>
    </source>
</evidence>
<comment type="similarity">
    <text evidence="7">Belongs to the protein kinase superfamily. STE Ser/Thr protein kinase family. MAP kinase kinase subfamily.</text>
</comment>
<reference evidence="17" key="1">
    <citation type="submission" date="2025-08" db="UniProtKB">
        <authorList>
            <consortium name="RefSeq"/>
        </authorList>
    </citation>
    <scope>IDENTIFICATION</scope>
    <source>
        <tissue evidence="17">Testes</tissue>
    </source>
</reference>
<dbReference type="EC" id="2.7.12.2" evidence="8"/>
<proteinExistence type="inferred from homology"/>
<evidence type="ECO:0000256" key="8">
    <source>
        <dbReference type="ARBA" id="ARBA00038999"/>
    </source>
</evidence>
<sequence>MLQGAMAGNKSRNKNLKGLTLMVDPSTITENNGSTHGSGSSEKNNTSESVAALAKKLDELELDDQQRQRLESFLTQKAKLAQLGELNGDDFMKLEELGQGNGGVVTKVSHKPSGLIMARKLIRLEIKPAIRNQIIRELKVLHDCNSPYIVGFYGAFYSDGEISICMEYMDGGSLDVILKKAQRIPEKILGKITIAVLKGLSYLREKHQIMHRDVKPSNILVNSRGEIKMCDFGVSGQLIDSMANSFVGTRSYMSPERLQGTHYSVQSDIWSMGLSLVEMSIGRYPVPPPDKKEMAKIFGLPQEEDSITRTPISRPMSGMGLGSSFGSDGPRPMAIFELLEYIVNEPPPRLPSKVFSEEFIDFVNQCLIKNPSDRADLKFLMNHRFIRKSEAEDVDFASWVCETNDLHSLTPTQTAV</sequence>
<dbReference type="RefSeq" id="XP_006815199.1">
    <property type="nucleotide sequence ID" value="XM_006815136.1"/>
</dbReference>
<dbReference type="InterPro" id="IPR000719">
    <property type="entry name" value="Prot_kinase_dom"/>
</dbReference>
<feature type="binding site" evidence="12">
    <location>
        <position position="120"/>
    </location>
    <ligand>
        <name>ATP</name>
        <dbReference type="ChEBI" id="CHEBI:30616"/>
    </ligand>
</feature>
<accession>A0ABM0M5A8</accession>
<keyword evidence="16" id="KW-1185">Reference proteome</keyword>
<evidence type="ECO:0000256" key="5">
    <source>
        <dbReference type="ARBA" id="ARBA00022840"/>
    </source>
</evidence>
<evidence type="ECO:0000256" key="2">
    <source>
        <dbReference type="ARBA" id="ARBA00022679"/>
    </source>
</evidence>
<feature type="region of interest" description="Disordered" evidence="14">
    <location>
        <begin position="25"/>
        <end position="50"/>
    </location>
</feature>
<evidence type="ECO:0000256" key="11">
    <source>
        <dbReference type="ARBA" id="ARBA00051693"/>
    </source>
</evidence>
<evidence type="ECO:0000256" key="4">
    <source>
        <dbReference type="ARBA" id="ARBA00022777"/>
    </source>
</evidence>
<keyword evidence="6" id="KW-0829">Tyrosine-protein kinase</keyword>
<dbReference type="Gene3D" id="3.30.200.20">
    <property type="entry name" value="Phosphorylase Kinase, domain 1"/>
    <property type="match status" value="1"/>
</dbReference>
<gene>
    <name evidence="17" type="primary">LOC100370801</name>
</gene>
<dbReference type="GeneID" id="100370801"/>
<dbReference type="PROSITE" id="PS00107">
    <property type="entry name" value="PROTEIN_KINASE_ATP"/>
    <property type="match status" value="1"/>
</dbReference>
<name>A0ABM0M5A8_SACKO</name>
<dbReference type="PROSITE" id="PS00108">
    <property type="entry name" value="PROTEIN_KINASE_ST"/>
    <property type="match status" value="1"/>
</dbReference>
<evidence type="ECO:0000256" key="10">
    <source>
        <dbReference type="ARBA" id="ARBA00049299"/>
    </source>
</evidence>
<evidence type="ECO:0000256" key="13">
    <source>
        <dbReference type="RuleBase" id="RU000304"/>
    </source>
</evidence>
<evidence type="ECO:0000256" key="1">
    <source>
        <dbReference type="ARBA" id="ARBA00022527"/>
    </source>
</evidence>
<keyword evidence="4" id="KW-0418">Kinase</keyword>
<keyword evidence="3 12" id="KW-0547">Nucleotide-binding</keyword>
<evidence type="ECO:0000256" key="12">
    <source>
        <dbReference type="PROSITE-ProRule" id="PRU10141"/>
    </source>
</evidence>
<dbReference type="InterPro" id="IPR050915">
    <property type="entry name" value="MAP_kinase_kinase"/>
</dbReference>
<evidence type="ECO:0000256" key="14">
    <source>
        <dbReference type="SAM" id="MobiDB-lite"/>
    </source>
</evidence>
<organism evidence="16 17">
    <name type="scientific">Saccoglossus kowalevskii</name>
    <name type="common">Acorn worm</name>
    <dbReference type="NCBI Taxonomy" id="10224"/>
    <lineage>
        <taxon>Eukaryota</taxon>
        <taxon>Metazoa</taxon>
        <taxon>Hemichordata</taxon>
        <taxon>Enteropneusta</taxon>
        <taxon>Harrimaniidae</taxon>
        <taxon>Saccoglossus</taxon>
    </lineage>
</organism>
<evidence type="ECO:0000256" key="6">
    <source>
        <dbReference type="ARBA" id="ARBA00023137"/>
    </source>
</evidence>
<keyword evidence="2" id="KW-0808">Transferase</keyword>
<dbReference type="PANTHER" id="PTHR47448">
    <property type="entry name" value="DUAL SPECIFICITY MITOGEN-ACTIVATED PROTEIN KINASE KINASE DSOR1-LIKE PROTEIN"/>
    <property type="match status" value="1"/>
</dbReference>
<comment type="catalytic activity">
    <reaction evidence="11">
        <text>L-tyrosyl-[protein] + ATP = O-phospho-L-tyrosyl-[protein] + ADP + H(+)</text>
        <dbReference type="Rhea" id="RHEA:10596"/>
        <dbReference type="Rhea" id="RHEA-COMP:10136"/>
        <dbReference type="Rhea" id="RHEA-COMP:20101"/>
        <dbReference type="ChEBI" id="CHEBI:15378"/>
        <dbReference type="ChEBI" id="CHEBI:30616"/>
        <dbReference type="ChEBI" id="CHEBI:46858"/>
        <dbReference type="ChEBI" id="CHEBI:61978"/>
        <dbReference type="ChEBI" id="CHEBI:456216"/>
        <dbReference type="EC" id="2.7.12.2"/>
    </reaction>
</comment>
<dbReference type="InterPro" id="IPR008271">
    <property type="entry name" value="Ser/Thr_kinase_AS"/>
</dbReference>
<evidence type="ECO:0000313" key="17">
    <source>
        <dbReference type="RefSeq" id="XP_006815199.1"/>
    </source>
</evidence>
<dbReference type="InterPro" id="IPR017441">
    <property type="entry name" value="Protein_kinase_ATP_BS"/>
</dbReference>
<dbReference type="SUPFAM" id="SSF56112">
    <property type="entry name" value="Protein kinase-like (PK-like)"/>
    <property type="match status" value="1"/>
</dbReference>
<evidence type="ECO:0000256" key="9">
    <source>
        <dbReference type="ARBA" id="ARBA00049014"/>
    </source>
</evidence>
<dbReference type="Proteomes" id="UP000694865">
    <property type="component" value="Unplaced"/>
</dbReference>
<evidence type="ECO:0000313" key="16">
    <source>
        <dbReference type="Proteomes" id="UP000694865"/>
    </source>
</evidence>
<dbReference type="PROSITE" id="PS50011">
    <property type="entry name" value="PROTEIN_KINASE_DOM"/>
    <property type="match status" value="1"/>
</dbReference>
<evidence type="ECO:0000259" key="15">
    <source>
        <dbReference type="PROSITE" id="PS50011"/>
    </source>
</evidence>
<dbReference type="CDD" id="cd06615">
    <property type="entry name" value="PKc_MEK"/>
    <property type="match status" value="1"/>
</dbReference>
<dbReference type="InterPro" id="IPR011009">
    <property type="entry name" value="Kinase-like_dom_sf"/>
</dbReference>
<dbReference type="Gene3D" id="1.10.510.10">
    <property type="entry name" value="Transferase(Phosphotransferase) domain 1"/>
    <property type="match status" value="1"/>
</dbReference>
<comment type="catalytic activity">
    <reaction evidence="10">
        <text>L-threonyl-[protein] + ATP = O-phospho-L-threonyl-[protein] + ADP + H(+)</text>
        <dbReference type="Rhea" id="RHEA:46608"/>
        <dbReference type="Rhea" id="RHEA-COMP:11060"/>
        <dbReference type="Rhea" id="RHEA-COMP:11605"/>
        <dbReference type="ChEBI" id="CHEBI:15378"/>
        <dbReference type="ChEBI" id="CHEBI:30013"/>
        <dbReference type="ChEBI" id="CHEBI:30616"/>
        <dbReference type="ChEBI" id="CHEBI:61977"/>
        <dbReference type="ChEBI" id="CHEBI:456216"/>
        <dbReference type="EC" id="2.7.12.2"/>
    </reaction>
</comment>
<evidence type="ECO:0000256" key="7">
    <source>
        <dbReference type="ARBA" id="ARBA00038035"/>
    </source>
</evidence>
<dbReference type="SMART" id="SM00220">
    <property type="entry name" value="S_TKc"/>
    <property type="match status" value="1"/>
</dbReference>
<comment type="catalytic activity">
    <reaction evidence="9">
        <text>L-seryl-[protein] + ATP = O-phospho-L-seryl-[protein] + ADP + H(+)</text>
        <dbReference type="Rhea" id="RHEA:17989"/>
        <dbReference type="Rhea" id="RHEA-COMP:9863"/>
        <dbReference type="Rhea" id="RHEA-COMP:11604"/>
        <dbReference type="ChEBI" id="CHEBI:15378"/>
        <dbReference type="ChEBI" id="CHEBI:29999"/>
        <dbReference type="ChEBI" id="CHEBI:30616"/>
        <dbReference type="ChEBI" id="CHEBI:83421"/>
        <dbReference type="ChEBI" id="CHEBI:456216"/>
        <dbReference type="EC" id="2.7.12.2"/>
    </reaction>
</comment>
<dbReference type="Pfam" id="PF00069">
    <property type="entry name" value="Pkinase"/>
    <property type="match status" value="1"/>
</dbReference>
<feature type="compositionally biased region" description="Polar residues" evidence="14">
    <location>
        <begin position="26"/>
        <end position="49"/>
    </location>
</feature>
<keyword evidence="1 13" id="KW-0723">Serine/threonine-protein kinase</keyword>
<protein>
    <recommendedName>
        <fullName evidence="8">mitogen-activated protein kinase kinase</fullName>
        <ecNumber evidence="8">2.7.12.2</ecNumber>
    </recommendedName>
</protein>
<feature type="domain" description="Protein kinase" evidence="15">
    <location>
        <begin position="91"/>
        <end position="386"/>
    </location>
</feature>
<dbReference type="PANTHER" id="PTHR47448:SF1">
    <property type="entry name" value="SERINE_THREONINE-PROTEIN KINASE STE7 HOMOLOG"/>
    <property type="match status" value="1"/>
</dbReference>